<dbReference type="SUPFAM" id="SSF53448">
    <property type="entry name" value="Nucleotide-diphospho-sugar transferases"/>
    <property type="match status" value="1"/>
</dbReference>
<dbReference type="Gene3D" id="3.90.550.10">
    <property type="entry name" value="Spore Coat Polysaccharide Biosynthesis Protein SpsA, Chain A"/>
    <property type="match status" value="1"/>
</dbReference>
<protein>
    <recommendedName>
        <fullName evidence="1">MobA-like NTP transferase domain-containing protein</fullName>
    </recommendedName>
</protein>
<dbReference type="Pfam" id="PF12804">
    <property type="entry name" value="NTP_transf_3"/>
    <property type="match status" value="1"/>
</dbReference>
<dbReference type="GO" id="GO:0016779">
    <property type="term" value="F:nucleotidyltransferase activity"/>
    <property type="evidence" value="ECO:0007669"/>
    <property type="project" value="UniProtKB-ARBA"/>
</dbReference>
<reference evidence="2" key="1">
    <citation type="submission" date="2019-08" db="EMBL/GenBank/DDBJ databases">
        <authorList>
            <person name="Kucharzyk K."/>
            <person name="Murdoch R.W."/>
            <person name="Higgins S."/>
            <person name="Loffler F."/>
        </authorList>
    </citation>
    <scope>NUCLEOTIDE SEQUENCE</scope>
</reference>
<feature type="domain" description="MobA-like NTP transferase" evidence="1">
    <location>
        <begin position="4"/>
        <end position="130"/>
    </location>
</feature>
<dbReference type="AlphaFoldDB" id="A0A644X523"/>
<evidence type="ECO:0000259" key="1">
    <source>
        <dbReference type="Pfam" id="PF12804"/>
    </source>
</evidence>
<accession>A0A644X523</accession>
<evidence type="ECO:0000313" key="2">
    <source>
        <dbReference type="EMBL" id="MPM11255.1"/>
    </source>
</evidence>
<comment type="caution">
    <text evidence="2">The sequence shown here is derived from an EMBL/GenBank/DDBJ whole genome shotgun (WGS) entry which is preliminary data.</text>
</comment>
<gene>
    <name evidence="2" type="ORF">SDC9_57595</name>
</gene>
<sequence length="255" mass="27956">MYDAIILAGGTCPWLKKLSGTEYRAVAMLDGRPLVSYIIDALLDCDAIGKITISGTQKELAGIDLPAGVQVVEANGTMLDNTLAAIRATNASKPVLFVTDDVPLLTAEAVTDFLQKVTNQEADVFYPIIPQSVCLRDFPAGKRTYVTFKDGIFTGGNILLVNPEVVANCKEVAEQVFAKRKYPWKLCSWLGWSFVLKFLLHRLEVKDVEARASQLLGFRGKAIITEFAEIGMDVDKEADWHLIETCLCSEAGGHK</sequence>
<name>A0A644X523_9ZZZZ</name>
<proteinExistence type="predicted"/>
<dbReference type="InterPro" id="IPR029044">
    <property type="entry name" value="Nucleotide-diphossugar_trans"/>
</dbReference>
<dbReference type="EMBL" id="VSSQ01001806">
    <property type="protein sequence ID" value="MPM11255.1"/>
    <property type="molecule type" value="Genomic_DNA"/>
</dbReference>
<dbReference type="InterPro" id="IPR025877">
    <property type="entry name" value="MobA-like_NTP_Trfase"/>
</dbReference>
<organism evidence="2">
    <name type="scientific">bioreactor metagenome</name>
    <dbReference type="NCBI Taxonomy" id="1076179"/>
    <lineage>
        <taxon>unclassified sequences</taxon>
        <taxon>metagenomes</taxon>
        <taxon>ecological metagenomes</taxon>
    </lineage>
</organism>